<dbReference type="Gene3D" id="2.80.10.50">
    <property type="match status" value="1"/>
</dbReference>
<dbReference type="AlphaFoldDB" id="A0A5P1EAB8"/>
<feature type="non-terminal residue" evidence="1">
    <location>
        <position position="155"/>
    </location>
</feature>
<reference evidence="2" key="1">
    <citation type="journal article" date="2017" name="Nat. Commun.">
        <title>The asparagus genome sheds light on the origin and evolution of a young Y chromosome.</title>
        <authorList>
            <person name="Harkess A."/>
            <person name="Zhou J."/>
            <person name="Xu C."/>
            <person name="Bowers J.E."/>
            <person name="Van der Hulst R."/>
            <person name="Ayyampalayam S."/>
            <person name="Mercati F."/>
            <person name="Riccardi P."/>
            <person name="McKain M.R."/>
            <person name="Kakrana A."/>
            <person name="Tang H."/>
            <person name="Ray J."/>
            <person name="Groenendijk J."/>
            <person name="Arikit S."/>
            <person name="Mathioni S.M."/>
            <person name="Nakano M."/>
            <person name="Shan H."/>
            <person name="Telgmann-Rauber A."/>
            <person name="Kanno A."/>
            <person name="Yue Z."/>
            <person name="Chen H."/>
            <person name="Li W."/>
            <person name="Chen Y."/>
            <person name="Xu X."/>
            <person name="Zhang Y."/>
            <person name="Luo S."/>
            <person name="Chen H."/>
            <person name="Gao J."/>
            <person name="Mao Z."/>
            <person name="Pires J.C."/>
            <person name="Luo M."/>
            <person name="Kudrna D."/>
            <person name="Wing R.A."/>
            <person name="Meyers B.C."/>
            <person name="Yi K."/>
            <person name="Kong H."/>
            <person name="Lavrijsen P."/>
            <person name="Sunseri F."/>
            <person name="Falavigna A."/>
            <person name="Ye Y."/>
            <person name="Leebens-Mack J.H."/>
            <person name="Chen G."/>
        </authorList>
    </citation>
    <scope>NUCLEOTIDE SEQUENCE [LARGE SCALE GENOMIC DNA]</scope>
    <source>
        <strain evidence="2">cv. DH0086</strain>
    </source>
</reference>
<evidence type="ECO:0000313" key="2">
    <source>
        <dbReference type="Proteomes" id="UP000243459"/>
    </source>
</evidence>
<dbReference type="PROSITE" id="PS50231">
    <property type="entry name" value="RICIN_B_LECTIN"/>
    <property type="match status" value="1"/>
</dbReference>
<dbReference type="EMBL" id="CM007389">
    <property type="protein sequence ID" value="ONK58397.1"/>
    <property type="molecule type" value="Genomic_DNA"/>
</dbReference>
<dbReference type="SUPFAM" id="SSF50370">
    <property type="entry name" value="Ricin B-like lectins"/>
    <property type="match status" value="1"/>
</dbReference>
<sequence length="155" mass="17326">MKISDNISNCLYERRPPMTSDEDIIYRENYQGKFHLAATDTMETCLDASVQKRLSASERRRTSLSSCKWNANQMWSLNDNGTLVNSYSGLCAIVEPMKENVNSDGVRSWIATGRRVTAILGNHQVAMDSCNQVKLLSVKESVLVCPCKLNTGELS</sequence>
<dbReference type="Proteomes" id="UP000243459">
    <property type="component" value="Chromosome 9"/>
</dbReference>
<dbReference type="InterPro" id="IPR035992">
    <property type="entry name" value="Ricin_B-like_lectins"/>
</dbReference>
<evidence type="ECO:0000313" key="1">
    <source>
        <dbReference type="EMBL" id="ONK58397.1"/>
    </source>
</evidence>
<organism evidence="1 2">
    <name type="scientific">Asparagus officinalis</name>
    <name type="common">Garden asparagus</name>
    <dbReference type="NCBI Taxonomy" id="4686"/>
    <lineage>
        <taxon>Eukaryota</taxon>
        <taxon>Viridiplantae</taxon>
        <taxon>Streptophyta</taxon>
        <taxon>Embryophyta</taxon>
        <taxon>Tracheophyta</taxon>
        <taxon>Spermatophyta</taxon>
        <taxon>Magnoliopsida</taxon>
        <taxon>Liliopsida</taxon>
        <taxon>Asparagales</taxon>
        <taxon>Asparagaceae</taxon>
        <taxon>Asparagoideae</taxon>
        <taxon>Asparagus</taxon>
    </lineage>
</organism>
<name>A0A5P1EAB8_ASPOF</name>
<proteinExistence type="predicted"/>
<gene>
    <name evidence="1" type="ORF">A4U43_C09F11910</name>
</gene>
<keyword evidence="2" id="KW-1185">Reference proteome</keyword>
<protein>
    <submittedName>
        <fullName evidence="1">Uncharacterized protein</fullName>
    </submittedName>
</protein>
<accession>A0A5P1EAB8</accession>
<dbReference type="Gramene" id="ONK58397">
    <property type="protein sequence ID" value="ONK58397"/>
    <property type="gene ID" value="A4U43_C09F11910"/>
</dbReference>